<name>A0A2M8P0F1_9CHLR</name>
<comment type="cofactor">
    <cofactor evidence="2">
        <name>Zn(2+)</name>
        <dbReference type="ChEBI" id="CHEBI:29105"/>
    </cofactor>
    <text evidence="2">Binds 1 zinc ion per subunit.</text>
</comment>
<keyword evidence="1 2" id="KW-0479">Metal-binding</keyword>
<organism evidence="4 5">
    <name type="scientific">Candidatus Thermofonsia Clade 1 bacterium</name>
    <dbReference type="NCBI Taxonomy" id="2364210"/>
    <lineage>
        <taxon>Bacteria</taxon>
        <taxon>Bacillati</taxon>
        <taxon>Chloroflexota</taxon>
        <taxon>Candidatus Thermofontia</taxon>
        <taxon>Candidatus Thermofonsia Clade 1</taxon>
    </lineage>
</organism>
<dbReference type="CDD" id="cd06460">
    <property type="entry name" value="M32_Taq"/>
    <property type="match status" value="1"/>
</dbReference>
<evidence type="ECO:0000313" key="4">
    <source>
        <dbReference type="EMBL" id="PJF31025.1"/>
    </source>
</evidence>
<reference evidence="4 5" key="1">
    <citation type="submission" date="2017-11" db="EMBL/GenBank/DDBJ databases">
        <title>Evolution of Phototrophy in the Chloroflexi Phylum Driven by Horizontal Gene Transfer.</title>
        <authorList>
            <person name="Ward L.M."/>
            <person name="Hemp J."/>
            <person name="Shih P.M."/>
            <person name="Mcglynn S.E."/>
            <person name="Fischer W."/>
        </authorList>
    </citation>
    <scope>NUCLEOTIDE SEQUENCE [LARGE SCALE GENOMIC DNA]</scope>
    <source>
        <strain evidence="4">CP2_2F</strain>
    </source>
</reference>
<dbReference type="EC" id="3.4.17.19" evidence="1"/>
<keyword evidence="1" id="KW-0482">Metalloprotease</keyword>
<comment type="caution">
    <text evidence="4">The sequence shown here is derived from an EMBL/GenBank/DDBJ whole genome shotgun (WGS) entry which is preliminary data.</text>
</comment>
<dbReference type="EMBL" id="PGTK01000005">
    <property type="protein sequence ID" value="PJF31025.1"/>
    <property type="molecule type" value="Genomic_DNA"/>
</dbReference>
<keyword evidence="1" id="KW-0378">Hydrolase</keyword>
<protein>
    <recommendedName>
        <fullName evidence="1">Metal-dependent carboxypeptidase</fullName>
        <ecNumber evidence="1">3.4.17.19</ecNumber>
    </recommendedName>
</protein>
<comment type="catalytic activity">
    <reaction evidence="1">
        <text>Release of a C-terminal amino acid with broad specificity, except for -Pro.</text>
        <dbReference type="EC" id="3.4.17.19"/>
    </reaction>
</comment>
<dbReference type="GO" id="GO:0046872">
    <property type="term" value="F:metal ion binding"/>
    <property type="evidence" value="ECO:0007669"/>
    <property type="project" value="UniProtKB-KW"/>
</dbReference>
<dbReference type="SUPFAM" id="SSF55486">
    <property type="entry name" value="Metalloproteases ('zincins'), catalytic domain"/>
    <property type="match status" value="1"/>
</dbReference>
<evidence type="ECO:0000313" key="5">
    <source>
        <dbReference type="Proteomes" id="UP000228921"/>
    </source>
</evidence>
<sequence>MTDYPAKLQALRAQLAEISLLNGISAALYWDQMTYMPRGGAPARSQQLAYLAQQTHSRFTDPALGKLLDDLMPYAESLPEDSDDAALIRVTHREYQRATKVPPGLVAAISQHASQSYQVWTAARPANDFARVQPYLERTLDFSRRYAECFAPYDHIADPLIDAADYGMKAADIKALFSELRAALVPLAQAITAQAPADDAFLHQHYPPEAIERFTTEVIKRFGYDFERGRLDKTAHPFAIRLNGGDVRITTRYPKNTLSDPLFSTLHESGHAMYEQGVKADYEGTPLAGGTSAGVHESQSRLWENVIGRSYAFWEYFYPLLRSIFPHQLEYISLDQFYRAVNKVERSLIRTEADEVTYNLHVMIRFDLELALLEGTLRIADLPEAWHERYQADLGVRAPDDRDGVLQDVHWYSGLIGSAFQGYTLGNILAAQFYAKARSERPEIADEIKSGTFGTLHSWLRENIYQHGSKYTAPELIARTVGKLDITPYVTYLREKYGALYHL</sequence>
<dbReference type="InterPro" id="IPR001333">
    <property type="entry name" value="Peptidase_M32_Taq"/>
</dbReference>
<keyword evidence="1" id="KW-0645">Protease</keyword>
<dbReference type="Gene3D" id="1.10.1370.30">
    <property type="match status" value="1"/>
</dbReference>
<keyword evidence="1 4" id="KW-0121">Carboxypeptidase</keyword>
<gene>
    <name evidence="4" type="ORF">CUN51_05985</name>
</gene>
<feature type="binding site" evidence="2">
    <location>
        <position position="271"/>
    </location>
    <ligand>
        <name>Zn(2+)</name>
        <dbReference type="ChEBI" id="CHEBI:29105"/>
        <note>catalytic</note>
    </ligand>
</feature>
<dbReference type="PANTHER" id="PTHR34217">
    <property type="entry name" value="METAL-DEPENDENT CARBOXYPEPTIDASE"/>
    <property type="match status" value="1"/>
</dbReference>
<feature type="active site" description="Proton donor/acceptor" evidence="3">
    <location>
        <position position="268"/>
    </location>
</feature>
<dbReference type="PANTHER" id="PTHR34217:SF1">
    <property type="entry name" value="CARBOXYPEPTIDASE 1"/>
    <property type="match status" value="1"/>
</dbReference>
<dbReference type="PRINTS" id="PR00998">
    <property type="entry name" value="CRBOXYPTASET"/>
</dbReference>
<evidence type="ECO:0000256" key="2">
    <source>
        <dbReference type="PIRSR" id="PIRSR006615-1"/>
    </source>
</evidence>
<accession>A0A2M8P0F1</accession>
<comment type="function">
    <text evidence="1">Broad specificity carboxypetidase that releases amino acids sequentially from the C-terminus, including neutral, aromatic, polar and basic residues.</text>
</comment>
<evidence type="ECO:0000256" key="3">
    <source>
        <dbReference type="PIRSR" id="PIRSR006615-2"/>
    </source>
</evidence>
<evidence type="ECO:0000256" key="1">
    <source>
        <dbReference type="PIRNR" id="PIRNR006615"/>
    </source>
</evidence>
<dbReference type="PIRSF" id="PIRSF006615">
    <property type="entry name" value="Zn_crbxpep_Taq"/>
    <property type="match status" value="1"/>
</dbReference>
<keyword evidence="2" id="KW-0862">Zinc</keyword>
<dbReference type="Proteomes" id="UP000228921">
    <property type="component" value="Unassembled WGS sequence"/>
</dbReference>
<dbReference type="GO" id="GO:0004181">
    <property type="term" value="F:metallocarboxypeptidase activity"/>
    <property type="evidence" value="ECO:0007669"/>
    <property type="project" value="UniProtKB-UniRule"/>
</dbReference>
<dbReference type="Pfam" id="PF02074">
    <property type="entry name" value="Peptidase_M32"/>
    <property type="match status" value="1"/>
</dbReference>
<dbReference type="AlphaFoldDB" id="A0A2M8P0F1"/>
<dbReference type="PROSITE" id="PS52034">
    <property type="entry name" value="PEPTIDASE_M32"/>
    <property type="match status" value="1"/>
</dbReference>
<dbReference type="GO" id="GO:0006508">
    <property type="term" value="P:proteolysis"/>
    <property type="evidence" value="ECO:0007669"/>
    <property type="project" value="UniProtKB-UniRule"/>
</dbReference>
<proteinExistence type="inferred from homology"/>
<feature type="binding site" evidence="2">
    <location>
        <position position="267"/>
    </location>
    <ligand>
        <name>Zn(2+)</name>
        <dbReference type="ChEBI" id="CHEBI:29105"/>
        <note>catalytic</note>
    </ligand>
</feature>
<feature type="binding site" evidence="2">
    <location>
        <position position="297"/>
    </location>
    <ligand>
        <name>Zn(2+)</name>
        <dbReference type="ChEBI" id="CHEBI:29105"/>
        <note>catalytic</note>
    </ligand>
</feature>
<comment type="similarity">
    <text evidence="1">Belongs to the peptidase M32 family.</text>
</comment>